<dbReference type="AlphaFoldDB" id="A0A9E7PPJ0"/>
<proteinExistence type="predicted"/>
<gene>
    <name evidence="2" type="ORF">L6E24_00710</name>
</gene>
<dbReference type="InterPro" id="IPR039315">
    <property type="entry name" value="CheW"/>
</dbReference>
<name>A0A9E7PPJ0_9EURY</name>
<dbReference type="SMART" id="SM00260">
    <property type="entry name" value="CheW"/>
    <property type="match status" value="1"/>
</dbReference>
<dbReference type="PANTHER" id="PTHR22617:SF23">
    <property type="entry name" value="CHEMOTAXIS PROTEIN CHEW"/>
    <property type="match status" value="1"/>
</dbReference>
<dbReference type="GO" id="GO:0006935">
    <property type="term" value="P:chemotaxis"/>
    <property type="evidence" value="ECO:0007669"/>
    <property type="project" value="InterPro"/>
</dbReference>
<evidence type="ECO:0000259" key="1">
    <source>
        <dbReference type="PROSITE" id="PS50851"/>
    </source>
</evidence>
<dbReference type="EMBL" id="CP096115">
    <property type="protein sequence ID" value="UUX92681.1"/>
    <property type="molecule type" value="Genomic_DNA"/>
</dbReference>
<dbReference type="GO" id="GO:0005829">
    <property type="term" value="C:cytosol"/>
    <property type="evidence" value="ECO:0007669"/>
    <property type="project" value="TreeGrafter"/>
</dbReference>
<dbReference type="PANTHER" id="PTHR22617">
    <property type="entry name" value="CHEMOTAXIS SENSOR HISTIDINE KINASE-RELATED"/>
    <property type="match status" value="1"/>
</dbReference>
<dbReference type="Proteomes" id="UP001060368">
    <property type="component" value="Chromosome"/>
</dbReference>
<accession>A0A9E7PPJ0</accession>
<evidence type="ECO:0000313" key="3">
    <source>
        <dbReference type="Proteomes" id="UP001060368"/>
    </source>
</evidence>
<dbReference type="KEGG" id="mend:L6E24_00710"/>
<dbReference type="Gene3D" id="2.40.50.180">
    <property type="entry name" value="CheA-289, Domain 4"/>
    <property type="match status" value="1"/>
</dbReference>
<dbReference type="GeneID" id="74306171"/>
<feature type="domain" description="CheW-like" evidence="1">
    <location>
        <begin position="3"/>
        <end position="151"/>
    </location>
</feature>
<dbReference type="PROSITE" id="PS50851">
    <property type="entry name" value="CHEW"/>
    <property type="match status" value="1"/>
</dbReference>
<dbReference type="RefSeq" id="WP_257742825.1">
    <property type="nucleotide sequence ID" value="NZ_CP096115.1"/>
</dbReference>
<dbReference type="SUPFAM" id="SSF50341">
    <property type="entry name" value="CheW-like"/>
    <property type="match status" value="1"/>
</dbReference>
<dbReference type="Gene3D" id="2.30.30.40">
    <property type="entry name" value="SH3 Domains"/>
    <property type="match status" value="1"/>
</dbReference>
<dbReference type="InterPro" id="IPR002545">
    <property type="entry name" value="CheW-lke_dom"/>
</dbReference>
<keyword evidence="3" id="KW-1185">Reference proteome</keyword>
<sequence>MAIIDVVEYEIGGTRYALDIHLAREIVEMMPITPVPRAPDYIAGIINLRGEITNILNLNCLMGLPMQENPENQKIIVLVAEATGGSNVGIIVDNVHSVLQVPEENIEQMDNSISTEAYVKGIIKIGEDKTGEEKSLVIWTDISKILSEIVGVSDVVNNPEEETGNITAA</sequence>
<dbReference type="InterPro" id="IPR036061">
    <property type="entry name" value="CheW-like_dom_sf"/>
</dbReference>
<reference evidence="2" key="1">
    <citation type="submission" date="2022-04" db="EMBL/GenBank/DDBJ databases">
        <title>Complete genome of Methanoplanus endosymbiosus DSM 3599.</title>
        <authorList>
            <person name="Chen S.-C."/>
            <person name="You Y.-T."/>
            <person name="Zhou Y.-Z."/>
            <person name="Lai M.-C."/>
        </authorList>
    </citation>
    <scope>NUCLEOTIDE SEQUENCE</scope>
    <source>
        <strain evidence="2">DSM 3599</strain>
    </source>
</reference>
<dbReference type="Pfam" id="PF01584">
    <property type="entry name" value="CheW"/>
    <property type="match status" value="1"/>
</dbReference>
<organism evidence="2 3">
    <name type="scientific">Methanoplanus endosymbiosus</name>
    <dbReference type="NCBI Taxonomy" id="33865"/>
    <lineage>
        <taxon>Archaea</taxon>
        <taxon>Methanobacteriati</taxon>
        <taxon>Methanobacteriota</taxon>
        <taxon>Stenosarchaea group</taxon>
        <taxon>Methanomicrobia</taxon>
        <taxon>Methanomicrobiales</taxon>
        <taxon>Methanomicrobiaceae</taxon>
        <taxon>Methanoplanus</taxon>
    </lineage>
</organism>
<protein>
    <submittedName>
        <fullName evidence="2">Chemotaxis protein CheW</fullName>
    </submittedName>
</protein>
<dbReference type="GO" id="GO:0007165">
    <property type="term" value="P:signal transduction"/>
    <property type="evidence" value="ECO:0007669"/>
    <property type="project" value="InterPro"/>
</dbReference>
<evidence type="ECO:0000313" key="2">
    <source>
        <dbReference type="EMBL" id="UUX92681.1"/>
    </source>
</evidence>